<evidence type="ECO:0000313" key="7">
    <source>
        <dbReference type="EMBL" id="GAA3703428.1"/>
    </source>
</evidence>
<keyword evidence="2 5" id="KW-0812">Transmembrane</keyword>
<dbReference type="InterPro" id="IPR025256">
    <property type="entry name" value="TM7S3/TM198-like_dom"/>
</dbReference>
<keyword evidence="3 5" id="KW-1133">Transmembrane helix</keyword>
<protein>
    <recommendedName>
        <fullName evidence="6">TM7S3/TM198-like domain-containing protein</fullName>
    </recommendedName>
</protein>
<feature type="transmembrane region" description="Helical" evidence="5">
    <location>
        <begin position="107"/>
        <end position="126"/>
    </location>
</feature>
<evidence type="ECO:0000313" key="8">
    <source>
        <dbReference type="Proteomes" id="UP001500051"/>
    </source>
</evidence>
<comment type="caution">
    <text evidence="7">The sequence shown here is derived from an EMBL/GenBank/DDBJ whole genome shotgun (WGS) entry which is preliminary data.</text>
</comment>
<feature type="transmembrane region" description="Helical" evidence="5">
    <location>
        <begin position="53"/>
        <end position="73"/>
    </location>
</feature>
<gene>
    <name evidence="7" type="ORF">GCM10022204_20810</name>
</gene>
<dbReference type="RefSeq" id="WP_344812278.1">
    <property type="nucleotide sequence ID" value="NZ_BAAAYX010000005.1"/>
</dbReference>
<feature type="transmembrane region" description="Helical" evidence="5">
    <location>
        <begin position="80"/>
        <end position="101"/>
    </location>
</feature>
<reference evidence="8" key="1">
    <citation type="journal article" date="2019" name="Int. J. Syst. Evol. Microbiol.">
        <title>The Global Catalogue of Microorganisms (GCM) 10K type strain sequencing project: providing services to taxonomists for standard genome sequencing and annotation.</title>
        <authorList>
            <consortium name="The Broad Institute Genomics Platform"/>
            <consortium name="The Broad Institute Genome Sequencing Center for Infectious Disease"/>
            <person name="Wu L."/>
            <person name="Ma J."/>
        </authorList>
    </citation>
    <scope>NUCLEOTIDE SEQUENCE [LARGE SCALE GENOMIC DNA]</scope>
    <source>
        <strain evidence="8">JCM 16548</strain>
    </source>
</reference>
<accession>A0ABP7DF37</accession>
<evidence type="ECO:0000256" key="2">
    <source>
        <dbReference type="ARBA" id="ARBA00022692"/>
    </source>
</evidence>
<organism evidence="7 8">
    <name type="scientific">Microlunatus aurantiacus</name>
    <dbReference type="NCBI Taxonomy" id="446786"/>
    <lineage>
        <taxon>Bacteria</taxon>
        <taxon>Bacillati</taxon>
        <taxon>Actinomycetota</taxon>
        <taxon>Actinomycetes</taxon>
        <taxon>Propionibacteriales</taxon>
        <taxon>Propionibacteriaceae</taxon>
        <taxon>Microlunatus</taxon>
    </lineage>
</organism>
<evidence type="ECO:0000259" key="6">
    <source>
        <dbReference type="Pfam" id="PF13886"/>
    </source>
</evidence>
<evidence type="ECO:0000256" key="4">
    <source>
        <dbReference type="ARBA" id="ARBA00023136"/>
    </source>
</evidence>
<feature type="transmembrane region" description="Helical" evidence="5">
    <location>
        <begin position="175"/>
        <end position="193"/>
    </location>
</feature>
<name>A0ABP7DF37_9ACTN</name>
<sequence length="216" mass="21831">MDTIVVGIIAVLIGALLCFRGYVTMRLIISLFGAFVGFLLGAGLVAGATDSGFGQLALSWIVGLVGAVVFGVLAYLSYQVAVVIGMAAIGFTIGTSVMAATGAGSPTATVVVGLVVGALLAVIAVVTDLPAVLLVVLTALAGASVTVTGVMLVIGTLGLDRLTTESVNAEMGRGGWWYVLNGALALLGIIAQLRARGPRTMRQQWGSATPTRAVAR</sequence>
<keyword evidence="4 5" id="KW-0472">Membrane</keyword>
<proteinExistence type="predicted"/>
<keyword evidence="8" id="KW-1185">Reference proteome</keyword>
<dbReference type="EMBL" id="BAAAYX010000005">
    <property type="protein sequence ID" value="GAA3703428.1"/>
    <property type="molecule type" value="Genomic_DNA"/>
</dbReference>
<feature type="domain" description="TM7S3/TM198-like" evidence="6">
    <location>
        <begin position="7"/>
        <end position="192"/>
    </location>
</feature>
<feature type="transmembrane region" description="Helical" evidence="5">
    <location>
        <begin position="133"/>
        <end position="155"/>
    </location>
</feature>
<evidence type="ECO:0000256" key="1">
    <source>
        <dbReference type="ARBA" id="ARBA00004141"/>
    </source>
</evidence>
<evidence type="ECO:0000256" key="5">
    <source>
        <dbReference type="SAM" id="Phobius"/>
    </source>
</evidence>
<feature type="transmembrane region" description="Helical" evidence="5">
    <location>
        <begin position="28"/>
        <end position="47"/>
    </location>
</feature>
<dbReference type="Proteomes" id="UP001500051">
    <property type="component" value="Unassembled WGS sequence"/>
</dbReference>
<comment type="subcellular location">
    <subcellularLocation>
        <location evidence="1">Membrane</location>
        <topology evidence="1">Multi-pass membrane protein</topology>
    </subcellularLocation>
</comment>
<feature type="transmembrane region" description="Helical" evidence="5">
    <location>
        <begin position="6"/>
        <end position="23"/>
    </location>
</feature>
<evidence type="ECO:0000256" key="3">
    <source>
        <dbReference type="ARBA" id="ARBA00022989"/>
    </source>
</evidence>
<dbReference type="Pfam" id="PF13886">
    <property type="entry name" value="TM7S3_TM198"/>
    <property type="match status" value="1"/>
</dbReference>